<feature type="domain" description="CS" evidence="4">
    <location>
        <begin position="32"/>
        <end position="137"/>
    </location>
</feature>
<keyword evidence="6" id="KW-1185">Reference proteome</keyword>
<evidence type="ECO:0000256" key="1">
    <source>
        <dbReference type="PROSITE-ProRule" id="PRU00285"/>
    </source>
</evidence>
<dbReference type="SUPFAM" id="SSF49764">
    <property type="entry name" value="HSP20-like chaperones"/>
    <property type="match status" value="1"/>
</dbReference>
<dbReference type="Proteomes" id="UP000325755">
    <property type="component" value="Chromosome"/>
</dbReference>
<dbReference type="InParanoid" id="A0A5Q0BLY3"/>
<dbReference type="AlphaFoldDB" id="A0A5Q0BLY3"/>
<dbReference type="OrthoDB" id="9792695at2"/>
<evidence type="ECO:0000259" key="4">
    <source>
        <dbReference type="PROSITE" id="PS51203"/>
    </source>
</evidence>
<comment type="similarity">
    <text evidence="1 2">Belongs to the small heat shock protein (HSP20) family.</text>
</comment>
<accession>A0A5Q0BLY3</accession>
<dbReference type="Pfam" id="PF00011">
    <property type="entry name" value="HSP20"/>
    <property type="match status" value="1"/>
</dbReference>
<dbReference type="PROSITE" id="PS51203">
    <property type="entry name" value="CS"/>
    <property type="match status" value="1"/>
</dbReference>
<dbReference type="KEGG" id="mmob:F6R98_04265"/>
<evidence type="ECO:0000256" key="2">
    <source>
        <dbReference type="RuleBase" id="RU003616"/>
    </source>
</evidence>
<evidence type="ECO:0000259" key="3">
    <source>
        <dbReference type="PROSITE" id="PS01031"/>
    </source>
</evidence>
<dbReference type="PANTHER" id="PTHR11527">
    <property type="entry name" value="HEAT-SHOCK PROTEIN 20 FAMILY MEMBER"/>
    <property type="match status" value="1"/>
</dbReference>
<dbReference type="EMBL" id="CP044205">
    <property type="protein sequence ID" value="QFY44935.1"/>
    <property type="molecule type" value="Genomic_DNA"/>
</dbReference>
<evidence type="ECO:0000313" key="5">
    <source>
        <dbReference type="EMBL" id="QFY44935.1"/>
    </source>
</evidence>
<sequence>MNPLVSNSLFDELFRGMNPGYFVKPLHGDPLPAQIKMDVKENPGEFIIHAEIPGASKENIHVDIDGEVISIRAQISQIDSSNKDEKTLRTERYYGEVSRSFKLSSEIDEQASKAAYDNGVLTLNLAKKQKKSGQRLTVA</sequence>
<organism evidence="5 6">
    <name type="scientific">Candidatus Methylospira mobilis</name>
    <dbReference type="NCBI Taxonomy" id="1808979"/>
    <lineage>
        <taxon>Bacteria</taxon>
        <taxon>Pseudomonadati</taxon>
        <taxon>Pseudomonadota</taxon>
        <taxon>Gammaproteobacteria</taxon>
        <taxon>Methylococcales</taxon>
        <taxon>Methylococcaceae</taxon>
        <taxon>Candidatus Methylospira</taxon>
    </lineage>
</organism>
<gene>
    <name evidence="5" type="ORF">F6R98_04265</name>
</gene>
<dbReference type="InterPro" id="IPR007052">
    <property type="entry name" value="CS_dom"/>
</dbReference>
<dbReference type="Gene3D" id="2.60.40.790">
    <property type="match status" value="1"/>
</dbReference>
<reference evidence="5 6" key="1">
    <citation type="submission" date="2019-09" db="EMBL/GenBank/DDBJ databases">
        <title>Ecophysiology of the spiral-shaped methanotroph Methylospira mobilis as revealed by the complete genome sequence.</title>
        <authorList>
            <person name="Oshkin I.Y."/>
            <person name="Dedysh S.N."/>
            <person name="Miroshnikov K."/>
            <person name="Danilova O.V."/>
            <person name="Hakobyan A."/>
            <person name="Liesack W."/>
        </authorList>
    </citation>
    <scope>NUCLEOTIDE SEQUENCE [LARGE SCALE GENOMIC DNA]</scope>
    <source>
        <strain evidence="5 6">Shm1</strain>
    </source>
</reference>
<dbReference type="InterPro" id="IPR031107">
    <property type="entry name" value="Small_HSP"/>
</dbReference>
<dbReference type="InterPro" id="IPR002068">
    <property type="entry name" value="A-crystallin/Hsp20_dom"/>
</dbReference>
<evidence type="ECO:0000313" key="6">
    <source>
        <dbReference type="Proteomes" id="UP000325755"/>
    </source>
</evidence>
<protein>
    <submittedName>
        <fullName evidence="5">Hsp20 family protein</fullName>
    </submittedName>
</protein>
<dbReference type="PROSITE" id="PS01031">
    <property type="entry name" value="SHSP"/>
    <property type="match status" value="1"/>
</dbReference>
<dbReference type="InterPro" id="IPR008978">
    <property type="entry name" value="HSP20-like_chaperone"/>
</dbReference>
<proteinExistence type="inferred from homology"/>
<feature type="domain" description="SHSP" evidence="3">
    <location>
        <begin position="28"/>
        <end position="139"/>
    </location>
</feature>
<name>A0A5Q0BLY3_9GAMM</name>